<keyword evidence="1" id="KW-1133">Transmembrane helix</keyword>
<organism evidence="2 3">
    <name type="scientific">Prymnesium parvum</name>
    <name type="common">Toxic golden alga</name>
    <dbReference type="NCBI Taxonomy" id="97485"/>
    <lineage>
        <taxon>Eukaryota</taxon>
        <taxon>Haptista</taxon>
        <taxon>Haptophyta</taxon>
        <taxon>Prymnesiophyceae</taxon>
        <taxon>Prymnesiales</taxon>
        <taxon>Prymnesiaceae</taxon>
        <taxon>Prymnesium</taxon>
    </lineage>
</organism>
<gene>
    <name evidence="2" type="ORF">AB1Y20_020419</name>
</gene>
<dbReference type="AlphaFoldDB" id="A0AB34JY21"/>
<evidence type="ECO:0000313" key="2">
    <source>
        <dbReference type="EMBL" id="KAL1525565.1"/>
    </source>
</evidence>
<reference evidence="2 3" key="1">
    <citation type="journal article" date="2024" name="Science">
        <title>Giant polyketide synthase enzymes in the biosynthesis of giant marine polyether toxins.</title>
        <authorList>
            <person name="Fallon T.R."/>
            <person name="Shende V.V."/>
            <person name="Wierzbicki I.H."/>
            <person name="Pendleton A.L."/>
            <person name="Watervoot N.F."/>
            <person name="Auber R.P."/>
            <person name="Gonzalez D.J."/>
            <person name="Wisecaver J.H."/>
            <person name="Moore B.S."/>
        </authorList>
    </citation>
    <scope>NUCLEOTIDE SEQUENCE [LARGE SCALE GENOMIC DNA]</scope>
    <source>
        <strain evidence="2 3">12B1</strain>
    </source>
</reference>
<accession>A0AB34JY21</accession>
<proteinExistence type="predicted"/>
<keyword evidence="3" id="KW-1185">Reference proteome</keyword>
<protein>
    <submittedName>
        <fullName evidence="2">Uncharacterized protein</fullName>
    </submittedName>
</protein>
<comment type="caution">
    <text evidence="2">The sequence shown here is derived from an EMBL/GenBank/DDBJ whole genome shotgun (WGS) entry which is preliminary data.</text>
</comment>
<feature type="transmembrane region" description="Helical" evidence="1">
    <location>
        <begin position="52"/>
        <end position="74"/>
    </location>
</feature>
<evidence type="ECO:0000313" key="3">
    <source>
        <dbReference type="Proteomes" id="UP001515480"/>
    </source>
</evidence>
<name>A0AB34JY21_PRYPA</name>
<sequence>MEYGSGPTPVTCGVYTAREACPPQCWWCDETDVCVLHWTLCQPPSGDSTGGAGAVLVPLLVLVFLLGGGALLSFRWSDGSEHPQDSISVLARDGLEGTAYRRGHYAGMQELELSESGTSCPPLAEGERLLSNVCE</sequence>
<keyword evidence="1" id="KW-0472">Membrane</keyword>
<dbReference type="Proteomes" id="UP001515480">
    <property type="component" value="Unassembled WGS sequence"/>
</dbReference>
<dbReference type="EMBL" id="JBGBPQ010000004">
    <property type="protein sequence ID" value="KAL1525565.1"/>
    <property type="molecule type" value="Genomic_DNA"/>
</dbReference>
<keyword evidence="1" id="KW-0812">Transmembrane</keyword>
<evidence type="ECO:0000256" key="1">
    <source>
        <dbReference type="SAM" id="Phobius"/>
    </source>
</evidence>